<protein>
    <recommendedName>
        <fullName evidence="5">Short-chain dehydrogenase</fullName>
    </recommendedName>
</protein>
<dbReference type="InterPro" id="IPR002347">
    <property type="entry name" value="SDR_fam"/>
</dbReference>
<dbReference type="STRING" id="1432307.W9CB08"/>
<gene>
    <name evidence="3" type="ORF">SBOR_7574</name>
</gene>
<accession>W9CB08</accession>
<comment type="similarity">
    <text evidence="2">Belongs to the short-chain dehydrogenases/reductases (SDR) family.</text>
</comment>
<dbReference type="PRINTS" id="PR00081">
    <property type="entry name" value="GDHRDH"/>
</dbReference>
<dbReference type="SUPFAM" id="SSF51735">
    <property type="entry name" value="NAD(P)-binding Rossmann-fold domains"/>
    <property type="match status" value="1"/>
</dbReference>
<dbReference type="EMBL" id="AYSA01000429">
    <property type="protein sequence ID" value="ESZ92044.1"/>
    <property type="molecule type" value="Genomic_DNA"/>
</dbReference>
<dbReference type="PRINTS" id="PR00080">
    <property type="entry name" value="SDRFAMILY"/>
</dbReference>
<dbReference type="InterPro" id="IPR036291">
    <property type="entry name" value="NAD(P)-bd_dom_sf"/>
</dbReference>
<evidence type="ECO:0000256" key="2">
    <source>
        <dbReference type="RuleBase" id="RU000363"/>
    </source>
</evidence>
<reference evidence="3 4" key="1">
    <citation type="journal article" date="2014" name="Genome Announc.">
        <title>Draft genome sequence of Sclerotinia borealis, a psychrophilic plant pathogenic fungus.</title>
        <authorList>
            <person name="Mardanov A.V."/>
            <person name="Beletsky A.V."/>
            <person name="Kadnikov V.V."/>
            <person name="Ignatov A.N."/>
            <person name="Ravin N.V."/>
        </authorList>
    </citation>
    <scope>NUCLEOTIDE SEQUENCE [LARGE SCALE GENOMIC DNA]</scope>
    <source>
        <strain evidence="4">F-4157</strain>
    </source>
</reference>
<evidence type="ECO:0000313" key="3">
    <source>
        <dbReference type="EMBL" id="ESZ92044.1"/>
    </source>
</evidence>
<evidence type="ECO:0000256" key="1">
    <source>
        <dbReference type="ARBA" id="ARBA00023002"/>
    </source>
</evidence>
<evidence type="ECO:0008006" key="5">
    <source>
        <dbReference type="Google" id="ProtNLM"/>
    </source>
</evidence>
<name>W9CB08_SCLBF</name>
<organism evidence="3 4">
    <name type="scientific">Sclerotinia borealis (strain F-4128)</name>
    <dbReference type="NCBI Taxonomy" id="1432307"/>
    <lineage>
        <taxon>Eukaryota</taxon>
        <taxon>Fungi</taxon>
        <taxon>Dikarya</taxon>
        <taxon>Ascomycota</taxon>
        <taxon>Pezizomycotina</taxon>
        <taxon>Leotiomycetes</taxon>
        <taxon>Helotiales</taxon>
        <taxon>Sclerotiniaceae</taxon>
        <taxon>Sclerotinia</taxon>
    </lineage>
</organism>
<comment type="caution">
    <text evidence="3">The sequence shown here is derived from an EMBL/GenBank/DDBJ whole genome shotgun (WGS) entry which is preliminary data.</text>
</comment>
<dbReference type="Gene3D" id="3.40.50.720">
    <property type="entry name" value="NAD(P)-binding Rossmann-like Domain"/>
    <property type="match status" value="1"/>
</dbReference>
<dbReference type="PANTHER" id="PTHR43157">
    <property type="entry name" value="PHOSPHATIDYLINOSITOL-GLYCAN BIOSYNTHESIS CLASS F PROTEIN-RELATED"/>
    <property type="match status" value="1"/>
</dbReference>
<dbReference type="AlphaFoldDB" id="W9CB08"/>
<evidence type="ECO:0000313" key="4">
    <source>
        <dbReference type="Proteomes" id="UP000019487"/>
    </source>
</evidence>
<keyword evidence="1" id="KW-0560">Oxidoreductase</keyword>
<dbReference type="PANTHER" id="PTHR43157:SF31">
    <property type="entry name" value="PHOSPHATIDYLINOSITOL-GLYCAN BIOSYNTHESIS CLASS F PROTEIN"/>
    <property type="match status" value="1"/>
</dbReference>
<sequence>MAINSEFNQDTSGADVVAAFPNSVAGKTFVITGPTPGSLGAQTALLLAASKPSTIFLLGRDELKAAPTVESVKTASPNTIVQFIHCDLGIYSSIRSAAKTILTTTPKIHTLINNAGVMAPAEYRTTPEGVEVQFGANHIGHFLLTNLLMPSIVAAASEGARIVNLSSMGWGLGEVRFDDYNFNSGKTWEKWSAYGQSKTANILFTVELSKRLKSKGVQAITLHPGVILTNLGRELDVEKDMTSAVEIFNARGYVKAEGQMLWKSLEAGTSTTLVAALDPALKDHSGAFLSDCQIVQTADYTTNAENAKRLWALSEKIVGQKFDL</sequence>
<dbReference type="OrthoDB" id="191139at2759"/>
<proteinExistence type="inferred from homology"/>
<dbReference type="GO" id="GO:0016491">
    <property type="term" value="F:oxidoreductase activity"/>
    <property type="evidence" value="ECO:0007669"/>
    <property type="project" value="UniProtKB-KW"/>
</dbReference>
<dbReference type="CDD" id="cd05327">
    <property type="entry name" value="retinol-DH_like_SDR_c_like"/>
    <property type="match status" value="1"/>
</dbReference>
<keyword evidence="4" id="KW-1185">Reference proteome</keyword>
<dbReference type="HOGENOM" id="CLU_010194_44_0_1"/>
<dbReference type="Pfam" id="PF00106">
    <property type="entry name" value="adh_short"/>
    <property type="match status" value="1"/>
</dbReference>
<dbReference type="Proteomes" id="UP000019487">
    <property type="component" value="Unassembled WGS sequence"/>
</dbReference>